<evidence type="ECO:0008006" key="5">
    <source>
        <dbReference type="Google" id="ProtNLM"/>
    </source>
</evidence>
<name>A0A916YQP8_9BACT</name>
<feature type="region of interest" description="Disordered" evidence="2">
    <location>
        <begin position="173"/>
        <end position="197"/>
    </location>
</feature>
<dbReference type="Gene3D" id="2.30.30.40">
    <property type="entry name" value="SH3 Domains"/>
    <property type="match status" value="1"/>
</dbReference>
<organism evidence="3 4">
    <name type="scientific">Emticicia aquatilis</name>
    <dbReference type="NCBI Taxonomy" id="1537369"/>
    <lineage>
        <taxon>Bacteria</taxon>
        <taxon>Pseudomonadati</taxon>
        <taxon>Bacteroidota</taxon>
        <taxon>Cytophagia</taxon>
        <taxon>Cytophagales</taxon>
        <taxon>Leadbetterellaceae</taxon>
        <taxon>Emticicia</taxon>
    </lineage>
</organism>
<protein>
    <recommendedName>
        <fullName evidence="5">SH3 domain-containing protein</fullName>
    </recommendedName>
</protein>
<evidence type="ECO:0000313" key="4">
    <source>
        <dbReference type="Proteomes" id="UP000609064"/>
    </source>
</evidence>
<reference evidence="3" key="1">
    <citation type="journal article" date="2014" name="Int. J. Syst. Evol. Microbiol.">
        <title>Complete genome sequence of Corynebacterium casei LMG S-19264T (=DSM 44701T), isolated from a smear-ripened cheese.</title>
        <authorList>
            <consortium name="US DOE Joint Genome Institute (JGI-PGF)"/>
            <person name="Walter F."/>
            <person name="Albersmeier A."/>
            <person name="Kalinowski J."/>
            <person name="Ruckert C."/>
        </authorList>
    </citation>
    <scope>NUCLEOTIDE SEQUENCE</scope>
    <source>
        <strain evidence="3">CGMCC 1.15958</strain>
    </source>
</reference>
<proteinExistence type="predicted"/>
<evidence type="ECO:0000256" key="1">
    <source>
        <dbReference type="SAM" id="Coils"/>
    </source>
</evidence>
<reference evidence="3" key="2">
    <citation type="submission" date="2020-09" db="EMBL/GenBank/DDBJ databases">
        <authorList>
            <person name="Sun Q."/>
            <person name="Zhou Y."/>
        </authorList>
    </citation>
    <scope>NUCLEOTIDE SEQUENCE</scope>
    <source>
        <strain evidence="3">CGMCC 1.15958</strain>
    </source>
</reference>
<keyword evidence="1" id="KW-0175">Coiled coil</keyword>
<keyword evidence="4" id="KW-1185">Reference proteome</keyword>
<evidence type="ECO:0000313" key="3">
    <source>
        <dbReference type="EMBL" id="GGD55439.1"/>
    </source>
</evidence>
<comment type="caution">
    <text evidence="3">The sequence shown here is derived from an EMBL/GenBank/DDBJ whole genome shotgun (WGS) entry which is preliminary data.</text>
</comment>
<evidence type="ECO:0000256" key="2">
    <source>
        <dbReference type="SAM" id="MobiDB-lite"/>
    </source>
</evidence>
<dbReference type="Proteomes" id="UP000609064">
    <property type="component" value="Unassembled WGS sequence"/>
</dbReference>
<feature type="coiled-coil region" evidence="1">
    <location>
        <begin position="5"/>
        <end position="65"/>
    </location>
</feature>
<sequence length="212" mass="24488">MFQISNAISQNLVDIQKKLDSLEAEKNKIIRNSFPQKIEKLQNKNDSLKMKRQELSSLLEELSWQIINNENEIISLKKGLPYPTFQSTSITSLSQMPLKSAPELTSDILYWIPENAEILVLDYVNNEWIKIQHDGKIGYLLDTSFDRYPDVKKQILKIKEHRENIKRDFIKVDTNSSSGSSSNSNSHVIRTGPKDGHYYINSNGNKTYIKKK</sequence>
<accession>A0A916YQP8</accession>
<feature type="compositionally biased region" description="Low complexity" evidence="2">
    <location>
        <begin position="175"/>
        <end position="186"/>
    </location>
</feature>
<dbReference type="AlphaFoldDB" id="A0A916YQP8"/>
<dbReference type="EMBL" id="BMKK01000003">
    <property type="protein sequence ID" value="GGD55439.1"/>
    <property type="molecule type" value="Genomic_DNA"/>
</dbReference>
<gene>
    <name evidence="3" type="ORF">GCM10011514_19480</name>
</gene>